<feature type="non-terminal residue" evidence="2">
    <location>
        <position position="1"/>
    </location>
</feature>
<dbReference type="Proteomes" id="UP001189429">
    <property type="component" value="Unassembled WGS sequence"/>
</dbReference>
<protein>
    <submittedName>
        <fullName evidence="2">Uncharacterized protein</fullName>
    </submittedName>
</protein>
<name>A0ABN9T9Z4_9DINO</name>
<accession>A0ABN9T9Z4</accession>
<sequence length="1086" mass="116023">STKSPLDLMMDSAGKYMLDDGKSTIKALMQLKAEHAAGTLGPCCEKLMQVLVSGELVVQAVHYPSGDTLERFAFNAHAHDEENNTFLPTTVATKIKLIKSIKATVPGGEWNLVQTWLEGRYGVAKRSSIKRTITAAKCVSDRVVEFIDERVLDDGASLTIDSFQKTVGRPIKFACVWVKHVTNQYSDVLGTADGNSMKGAVDRTRTNLLMNDGSRAKVVECIAVNSPLAPTIVDCKVLVDSLKAVRARLRAPAPSANGRGANGDEAGDDLDLELESIAVKGEQDKSGVECRTPEERAADAKAQMHMGAIATFSSQAEFKAEVVRRVIDVHTKSDWLILLDASNTARRVQTSYLELIKASLSEKVTGRIVCMVGPSMANAAACAEQMARLWPRANVYDTKVAQGTEHADRARGSRGDEYIITVELPNAKNGANAVPHILVAATPRGSPSDAMVVSCDGACEHLQTNPQAQGQQGDDGAPPEDRENANFEAMLEDMMQSEDVGGSGKKIRRWSFARPVATYSAVLRQIGRISACQTCIIVSGTASPNSILAAHAAYAEMMMGNGQHVFALVDRPSAHLRWHGQQVLLTGLRAACAPAASSASTSAGCLLENLQLIVVPAASTTIDIADVPLTESSPLSGIDIAVDIRKHFLPLREKEPMEYQLVTRPDGDHTRVYAHANLSEGTDVGNATHILFSTRASLEAFLKSAARPSRRRFADRSFKIESVFYDGSAAALHGAFVGIVGEVMAPNANQRPNVELYACPGAGMNPGLVKLRVKTRNRCGVGKNSELLLDYGGDFNLALPVLAGGAAESMKGPMDRFLASPPSAKKPRIDAAKPEDPMDVDGPADPTAQMEEGEGKGAPEPPPADAAALATLGGGEGAPGTAAEASPWPDLSKFGNNAVAKMVWESGPRAYWHVSSDARKRLYLVRFEPPFTEAAQTILEQFVGGACGKCDASDDSLDLPFNLASNSLIVFDGEVMTFEAAWKKALKANPGMTMWGFYKVSGAVDAASTEAKVTLSTLNACRLKPKAGSTLIDILALVKDGVNLKTRAKLVPMWRVKDGQFLPFGAALINVRKLVVPKGTPIELST</sequence>
<reference evidence="2" key="1">
    <citation type="submission" date="2023-10" db="EMBL/GenBank/DDBJ databases">
        <authorList>
            <person name="Chen Y."/>
            <person name="Shah S."/>
            <person name="Dougan E. K."/>
            <person name="Thang M."/>
            <person name="Chan C."/>
        </authorList>
    </citation>
    <scope>NUCLEOTIDE SEQUENCE [LARGE SCALE GENOMIC DNA]</scope>
</reference>
<evidence type="ECO:0000313" key="2">
    <source>
        <dbReference type="EMBL" id="CAK0842001.1"/>
    </source>
</evidence>
<keyword evidence="3" id="KW-1185">Reference proteome</keyword>
<gene>
    <name evidence="2" type="ORF">PCOR1329_LOCUS37049</name>
</gene>
<feature type="compositionally biased region" description="Basic and acidic residues" evidence="1">
    <location>
        <begin position="827"/>
        <end position="836"/>
    </location>
</feature>
<comment type="caution">
    <text evidence="2">The sequence shown here is derived from an EMBL/GenBank/DDBJ whole genome shotgun (WGS) entry which is preliminary data.</text>
</comment>
<organism evidence="2 3">
    <name type="scientific">Prorocentrum cordatum</name>
    <dbReference type="NCBI Taxonomy" id="2364126"/>
    <lineage>
        <taxon>Eukaryota</taxon>
        <taxon>Sar</taxon>
        <taxon>Alveolata</taxon>
        <taxon>Dinophyceae</taxon>
        <taxon>Prorocentrales</taxon>
        <taxon>Prorocentraceae</taxon>
        <taxon>Prorocentrum</taxon>
    </lineage>
</organism>
<dbReference type="EMBL" id="CAUYUJ010014499">
    <property type="protein sequence ID" value="CAK0842001.1"/>
    <property type="molecule type" value="Genomic_DNA"/>
</dbReference>
<evidence type="ECO:0000313" key="3">
    <source>
        <dbReference type="Proteomes" id="UP001189429"/>
    </source>
</evidence>
<evidence type="ECO:0000256" key="1">
    <source>
        <dbReference type="SAM" id="MobiDB-lite"/>
    </source>
</evidence>
<feature type="region of interest" description="Disordered" evidence="1">
    <location>
        <begin position="813"/>
        <end position="890"/>
    </location>
</feature>
<proteinExistence type="predicted"/>